<dbReference type="EMBL" id="JBHMDO010000048">
    <property type="protein sequence ID" value="MFB9330534.1"/>
    <property type="molecule type" value="Genomic_DNA"/>
</dbReference>
<evidence type="ECO:0000256" key="3">
    <source>
        <dbReference type="SAM" id="SignalP"/>
    </source>
</evidence>
<dbReference type="Proteomes" id="UP001589747">
    <property type="component" value="Unassembled WGS sequence"/>
</dbReference>
<dbReference type="InterPro" id="IPR012854">
    <property type="entry name" value="Cu_amine_oxidase-like_N"/>
</dbReference>
<dbReference type="SUPFAM" id="SSF53187">
    <property type="entry name" value="Zn-dependent exopeptidases"/>
    <property type="match status" value="1"/>
</dbReference>
<sequence length="507" mass="53546">MKKLVSAVMLLSLIFSVFSGVGASGAAAAVLPKLFLNGIELQSSVAPKVVNQLTMVPLRVVSEGIGFQVDWTSPTVQVGNGTSKIVLTLGSSTAVVNDQEIKLDSAPFAESNTTFVPLRFVSQNLGLGVDWDQAAQSVHLYQTSDPNAGAGNGVDAGSSTGGSESSNESGQTDNGSANPGDTASNGSNVGAEAGMQVNALLKAIDFDGLNSIYLPYDGTMGELKTTLLHSPERIVFDLPNTAFDAGFTTPFTNAASQTGEVTVDTHVSLQKIRFSLFSDKPATVRVVLDVTSATNYEVVREPGAVVIRVLDPIPGDIAPPITTPNTGSGVYKVVIDAGHGGKDPGAPSVNGRHEKEFNFAVAQKVMALLNKETRIKGIMTRSTDTFVELDGRVKIANDAKADLFISIHANRAASASASGAETYYTRANSKAFADVMHKHLVKGTGLNDRKVRTANFRVIKYTTMPAVLLECGYLSNKNDSSVLYNDAKQNQLAAEIVLGIKEYLKLN</sequence>
<gene>
    <name evidence="5" type="ORF">ACFFSY_31715</name>
</gene>
<dbReference type="SMART" id="SM00646">
    <property type="entry name" value="Ami_3"/>
    <property type="match status" value="1"/>
</dbReference>
<feature type="compositionally biased region" description="Low complexity" evidence="2">
    <location>
        <begin position="157"/>
        <end position="170"/>
    </location>
</feature>
<dbReference type="PANTHER" id="PTHR30404:SF0">
    <property type="entry name" value="N-ACETYLMURAMOYL-L-ALANINE AMIDASE AMIC"/>
    <property type="match status" value="1"/>
</dbReference>
<dbReference type="InterPro" id="IPR002508">
    <property type="entry name" value="MurNAc-LAA_cat"/>
</dbReference>
<evidence type="ECO:0000256" key="2">
    <source>
        <dbReference type="SAM" id="MobiDB-lite"/>
    </source>
</evidence>
<feature type="signal peptide" evidence="3">
    <location>
        <begin position="1"/>
        <end position="19"/>
    </location>
</feature>
<comment type="caution">
    <text evidence="5">The sequence shown here is derived from an EMBL/GenBank/DDBJ whole genome shotgun (WGS) entry which is preliminary data.</text>
</comment>
<dbReference type="Pfam" id="PF01520">
    <property type="entry name" value="Amidase_3"/>
    <property type="match status" value="1"/>
</dbReference>
<evidence type="ECO:0000313" key="6">
    <source>
        <dbReference type="Proteomes" id="UP001589747"/>
    </source>
</evidence>
<evidence type="ECO:0000313" key="5">
    <source>
        <dbReference type="EMBL" id="MFB9330534.1"/>
    </source>
</evidence>
<dbReference type="SUPFAM" id="SSF55383">
    <property type="entry name" value="Copper amine oxidase, domain N"/>
    <property type="match status" value="2"/>
</dbReference>
<dbReference type="Pfam" id="PF07833">
    <property type="entry name" value="Cu_amine_oxidN1"/>
    <property type="match status" value="1"/>
</dbReference>
<feature type="chain" id="PRO_5045140180" evidence="3">
    <location>
        <begin position="20"/>
        <end position="507"/>
    </location>
</feature>
<feature type="region of interest" description="Disordered" evidence="2">
    <location>
        <begin position="143"/>
        <end position="189"/>
    </location>
</feature>
<keyword evidence="1 5" id="KW-0378">Hydrolase</keyword>
<dbReference type="Gene3D" id="3.40.630.40">
    <property type="entry name" value="Zn-dependent exopeptidases"/>
    <property type="match status" value="1"/>
</dbReference>
<name>A0ABV5KZ73_9BACL</name>
<keyword evidence="6" id="KW-1185">Reference proteome</keyword>
<organism evidence="5 6">
    <name type="scientific">Paenibacillus aurantiacus</name>
    <dbReference type="NCBI Taxonomy" id="1936118"/>
    <lineage>
        <taxon>Bacteria</taxon>
        <taxon>Bacillati</taxon>
        <taxon>Bacillota</taxon>
        <taxon>Bacilli</taxon>
        <taxon>Bacillales</taxon>
        <taxon>Paenibacillaceae</taxon>
        <taxon>Paenibacillus</taxon>
    </lineage>
</organism>
<dbReference type="PANTHER" id="PTHR30404">
    <property type="entry name" value="N-ACETYLMURAMOYL-L-ALANINE AMIDASE"/>
    <property type="match status" value="1"/>
</dbReference>
<evidence type="ECO:0000256" key="1">
    <source>
        <dbReference type="ARBA" id="ARBA00022801"/>
    </source>
</evidence>
<dbReference type="CDD" id="cd02696">
    <property type="entry name" value="MurNAc-LAA"/>
    <property type="match status" value="1"/>
</dbReference>
<feature type="domain" description="MurNAc-LAA" evidence="4">
    <location>
        <begin position="393"/>
        <end position="501"/>
    </location>
</feature>
<dbReference type="GO" id="GO:0008745">
    <property type="term" value="F:N-acetylmuramoyl-L-alanine amidase activity"/>
    <property type="evidence" value="ECO:0007669"/>
    <property type="project" value="UniProtKB-EC"/>
</dbReference>
<protein>
    <submittedName>
        <fullName evidence="5">N-acetylmuramoyl-L-alanine amidase</fullName>
        <ecNumber evidence="5">3.5.1.28</ecNumber>
    </submittedName>
</protein>
<reference evidence="5 6" key="1">
    <citation type="submission" date="2024-09" db="EMBL/GenBank/DDBJ databases">
        <authorList>
            <person name="Sun Q."/>
            <person name="Mori K."/>
        </authorList>
    </citation>
    <scope>NUCLEOTIDE SEQUENCE [LARGE SCALE GENOMIC DNA]</scope>
    <source>
        <strain evidence="5 6">TISTR 2452</strain>
    </source>
</reference>
<dbReference type="RefSeq" id="WP_377501843.1">
    <property type="nucleotide sequence ID" value="NZ_JBHMDO010000048.1"/>
</dbReference>
<proteinExistence type="predicted"/>
<dbReference type="InterPro" id="IPR050695">
    <property type="entry name" value="N-acetylmuramoyl_amidase_3"/>
</dbReference>
<keyword evidence="3" id="KW-0732">Signal</keyword>
<dbReference type="EC" id="3.5.1.28" evidence="5"/>
<accession>A0ABV5KZ73</accession>
<evidence type="ECO:0000259" key="4">
    <source>
        <dbReference type="SMART" id="SM00646"/>
    </source>
</evidence>
<feature type="compositionally biased region" description="Polar residues" evidence="2">
    <location>
        <begin position="171"/>
        <end position="188"/>
    </location>
</feature>
<dbReference type="InterPro" id="IPR036582">
    <property type="entry name" value="Mao_N_sf"/>
</dbReference>
<dbReference type="Gene3D" id="3.30.457.10">
    <property type="entry name" value="Copper amine oxidase-like, N-terminal domain"/>
    <property type="match status" value="1"/>
</dbReference>
<dbReference type="Gene3D" id="2.60.40.3500">
    <property type="match status" value="1"/>
</dbReference>